<evidence type="ECO:0000259" key="1">
    <source>
        <dbReference type="Pfam" id="PF04993"/>
    </source>
</evidence>
<accession>A0A848KCK0</accession>
<protein>
    <submittedName>
        <fullName evidence="2">TfoX/Sxy family protein</fullName>
    </submittedName>
</protein>
<dbReference type="RefSeq" id="WP_169585618.1">
    <property type="nucleotide sequence ID" value="NZ_VCQU01000002.1"/>
</dbReference>
<dbReference type="AlphaFoldDB" id="A0A848KCK0"/>
<comment type="caution">
    <text evidence="2">The sequence shown here is derived from an EMBL/GenBank/DDBJ whole genome shotgun (WGS) entry which is preliminary data.</text>
</comment>
<dbReference type="InterPro" id="IPR007076">
    <property type="entry name" value="TfoX_N"/>
</dbReference>
<name>A0A848KCK0_9NOCA</name>
<dbReference type="Pfam" id="PF04993">
    <property type="entry name" value="TfoX_N"/>
    <property type="match status" value="1"/>
</dbReference>
<gene>
    <name evidence="2" type="ORF">FGL95_07635</name>
</gene>
<evidence type="ECO:0000313" key="3">
    <source>
        <dbReference type="Proteomes" id="UP000535543"/>
    </source>
</evidence>
<organism evidence="2 3">
    <name type="scientific">Antrihabitans stalactiti</name>
    <dbReference type="NCBI Taxonomy" id="2584121"/>
    <lineage>
        <taxon>Bacteria</taxon>
        <taxon>Bacillati</taxon>
        <taxon>Actinomycetota</taxon>
        <taxon>Actinomycetes</taxon>
        <taxon>Mycobacteriales</taxon>
        <taxon>Nocardiaceae</taxon>
        <taxon>Antrihabitans</taxon>
    </lineage>
</organism>
<evidence type="ECO:0000313" key="2">
    <source>
        <dbReference type="EMBL" id="NMN94904.1"/>
    </source>
</evidence>
<dbReference type="EMBL" id="VCQU01000002">
    <property type="protein sequence ID" value="NMN94904.1"/>
    <property type="molecule type" value="Genomic_DNA"/>
</dbReference>
<proteinExistence type="predicted"/>
<dbReference type="Proteomes" id="UP000535543">
    <property type="component" value="Unassembled WGS sequence"/>
</dbReference>
<keyword evidence="3" id="KW-1185">Reference proteome</keyword>
<feature type="domain" description="TfoX N-terminal" evidence="1">
    <location>
        <begin position="19"/>
        <end position="95"/>
    </location>
</feature>
<reference evidence="2 3" key="1">
    <citation type="submission" date="2019-05" db="EMBL/GenBank/DDBJ databases">
        <authorList>
            <person name="Lee S.D."/>
        </authorList>
    </citation>
    <scope>NUCLEOTIDE SEQUENCE [LARGE SCALE GENOMIC DNA]</scope>
    <source>
        <strain evidence="2 3">YC2-7</strain>
    </source>
</reference>
<reference evidence="2 3" key="2">
    <citation type="submission" date="2020-06" db="EMBL/GenBank/DDBJ databases">
        <title>Antribacter stalactiti gen. nov., sp. nov., a new member of the family Nacardiaceae isolated from a cave.</title>
        <authorList>
            <person name="Kim I.S."/>
        </authorList>
    </citation>
    <scope>NUCLEOTIDE SEQUENCE [LARGE SCALE GENOMIC DNA]</scope>
    <source>
        <strain evidence="2 3">YC2-7</strain>
    </source>
</reference>
<dbReference type="Gene3D" id="3.30.1460.30">
    <property type="entry name" value="YgaC/TfoX-N like chaperone"/>
    <property type="match status" value="1"/>
</dbReference>
<sequence>MSTSKDAVAYILEQLEPLDVRARAMFGEFALYCDDKVVGFVCDDTLLVKPTPVAEEFGGDLPMIEPYPEAKEYYGVPTDRLTDTEWLHSFIQATADILPKPKPKAPKKKR</sequence>
<dbReference type="SUPFAM" id="SSF159894">
    <property type="entry name" value="YgaC/TfoX-N like"/>
    <property type="match status" value="1"/>
</dbReference>